<keyword evidence="3" id="KW-0169">Cobalamin biosynthesis</keyword>
<evidence type="ECO:0000256" key="3">
    <source>
        <dbReference type="ARBA" id="ARBA00022573"/>
    </source>
</evidence>
<evidence type="ECO:0000256" key="2">
    <source>
        <dbReference type="ARBA" id="ARBA00009774"/>
    </source>
</evidence>
<proteinExistence type="inferred from homology"/>
<keyword evidence="7" id="KW-1185">Reference proteome</keyword>
<dbReference type="EMBL" id="CP036532">
    <property type="protein sequence ID" value="QBK31347.1"/>
    <property type="molecule type" value="Genomic_DNA"/>
</dbReference>
<gene>
    <name evidence="6" type="primary">cobH</name>
    <name evidence="6" type="ORF">E0E05_12480</name>
</gene>
<organism evidence="6 7">
    <name type="scientific">Roseitalea porphyridii</name>
    <dbReference type="NCBI Taxonomy" id="1852022"/>
    <lineage>
        <taxon>Bacteria</taxon>
        <taxon>Pseudomonadati</taxon>
        <taxon>Pseudomonadota</taxon>
        <taxon>Alphaproteobacteria</taxon>
        <taxon>Hyphomicrobiales</taxon>
        <taxon>Ahrensiaceae</taxon>
        <taxon>Roseitalea</taxon>
    </lineage>
</organism>
<dbReference type="InterPro" id="IPR036588">
    <property type="entry name" value="CobH/CbiC_sf"/>
</dbReference>
<comment type="similarity">
    <text evidence="2">Belongs to the CobH/CbiC family.</text>
</comment>
<evidence type="ECO:0000313" key="6">
    <source>
        <dbReference type="EMBL" id="QBK31347.1"/>
    </source>
</evidence>
<name>A0A4P6V1P2_9HYPH</name>
<dbReference type="Pfam" id="PF02570">
    <property type="entry name" value="CbiC"/>
    <property type="match status" value="1"/>
</dbReference>
<dbReference type="OrthoDB" id="9780708at2"/>
<dbReference type="GO" id="GO:0016993">
    <property type="term" value="F:precorrin-8X methylmutase activity"/>
    <property type="evidence" value="ECO:0007669"/>
    <property type="project" value="UniProtKB-EC"/>
</dbReference>
<dbReference type="PANTHER" id="PTHR43588">
    <property type="entry name" value="COBALT-PRECORRIN-8 METHYLMUTASE"/>
    <property type="match status" value="1"/>
</dbReference>
<dbReference type="RefSeq" id="WP_131617012.1">
    <property type="nucleotide sequence ID" value="NZ_CP036532.1"/>
</dbReference>
<evidence type="ECO:0000256" key="1">
    <source>
        <dbReference type="ARBA" id="ARBA00004953"/>
    </source>
</evidence>
<dbReference type="InterPro" id="IPR003722">
    <property type="entry name" value="Cbl_synth_CobH/CbiC"/>
</dbReference>
<reference evidence="6 7" key="1">
    <citation type="journal article" date="2017" name="Int. J. Syst. Evol. Microbiol.">
        <title>Roseitalea porphyridii gen. nov., sp. nov., isolated from a red alga, and reclassification of Hoeflea suaedae Chung et al. 2013 as Pseudohoeflea suaedae gen. nov., comb. nov.</title>
        <authorList>
            <person name="Hyeon J.W."/>
            <person name="Jeong S.E."/>
            <person name="Baek K."/>
            <person name="Jeon C.O."/>
        </authorList>
    </citation>
    <scope>NUCLEOTIDE SEQUENCE [LARGE SCALE GENOMIC DNA]</scope>
    <source>
        <strain evidence="6 7">MA7-20</strain>
    </source>
</reference>
<feature type="domain" description="Cobalamin biosynthesis precorrin-8X methylmutase CobH/CbiC" evidence="5">
    <location>
        <begin position="11"/>
        <end position="205"/>
    </location>
</feature>
<evidence type="ECO:0000313" key="7">
    <source>
        <dbReference type="Proteomes" id="UP000293719"/>
    </source>
</evidence>
<accession>A0A4P6V1P2</accession>
<dbReference type="EC" id="5.4.99.61" evidence="6"/>
<dbReference type="AlphaFoldDB" id="A0A4P6V1P2"/>
<protein>
    <submittedName>
        <fullName evidence="6">Precorrin-8X methylmutase</fullName>
        <ecNumber evidence="6">5.4.99.61</ecNumber>
    </submittedName>
</protein>
<dbReference type="GO" id="GO:0009236">
    <property type="term" value="P:cobalamin biosynthetic process"/>
    <property type="evidence" value="ECO:0007669"/>
    <property type="project" value="UniProtKB-UniPathway"/>
</dbReference>
<evidence type="ECO:0000256" key="4">
    <source>
        <dbReference type="ARBA" id="ARBA00023235"/>
    </source>
</evidence>
<dbReference type="GeneID" id="90768116"/>
<dbReference type="Proteomes" id="UP000293719">
    <property type="component" value="Chromosome"/>
</dbReference>
<dbReference type="KEGG" id="rpod:E0E05_12480"/>
<sequence>MIDYVRDPEAIYAQSFAEIARIDTLKALPEPVRPLATRIVHACGMPDVVGDLRFSADIAGRTRAALDAGADIFCDVETLRHGVMRHLLPKGCVLHCAIGDADVAAHAKAHRMTRAAAQVDLWGDRLDGQILAIGNAPTTLFRLLELLDEGRVGRPAAVIALPVGFVGAAESKAELVRDPRGMAYVTVLGRRGGTAMAQGAVNALAGGLAT</sequence>
<dbReference type="PANTHER" id="PTHR43588:SF1">
    <property type="entry name" value="COBALT-PRECORRIN-8 METHYLMUTASE"/>
    <property type="match status" value="1"/>
</dbReference>
<dbReference type="UniPathway" id="UPA00148"/>
<evidence type="ECO:0000259" key="5">
    <source>
        <dbReference type="Pfam" id="PF02570"/>
    </source>
</evidence>
<dbReference type="Gene3D" id="3.40.50.10230">
    <property type="entry name" value="Cobalamin biosynthesis CobH/CbiC, precorrin-8X methylmutase"/>
    <property type="match status" value="1"/>
</dbReference>
<dbReference type="SUPFAM" id="SSF63965">
    <property type="entry name" value="Precorrin-8X methylmutase CbiC/CobH"/>
    <property type="match status" value="1"/>
</dbReference>
<comment type="pathway">
    <text evidence="1">Cofactor biosynthesis; adenosylcobalamin biosynthesis.</text>
</comment>
<keyword evidence="4 6" id="KW-0413">Isomerase</keyword>